<dbReference type="NCBIfam" id="TIGR01640">
    <property type="entry name" value="F_box_assoc_1"/>
    <property type="match status" value="1"/>
</dbReference>
<proteinExistence type="predicted"/>
<dbReference type="PANTHER" id="PTHR31672">
    <property type="entry name" value="BNACNNG10540D PROTEIN"/>
    <property type="match status" value="1"/>
</dbReference>
<dbReference type="Gene3D" id="1.20.1280.50">
    <property type="match status" value="1"/>
</dbReference>
<sequence>MEKDCLRMESLPHEVVELILERLAVKSLLRYKAVSKQWESTVESQFFQERQYLTHRERSGDADVLMVSVITDRGQDTLRTLVLGSSSSVKIPTPWEEEDNTDYLVSHNSFDGLVCLYNLFNSFVVNPATRWYRALPPCTFQQLWDHSHSVTKPGYRFFQIGFGKDIFTNTYKPVWLYNSLDVGLENATTCEVFDFSTNAWRYVTPASPYPIIALIDTVFVNGSLHWLTDCQETKVVSFDLHTEAFQVLSNAPFVNSSPYGLAMCKLNNRLCVSEITCPNQVIWSFNSSNKTWDKIYSIDLDITLASYGIPAWPTMFTLVPLAILKMKKKLLFYDTALLHQQLFTQDPESKQYDIAFSPAISIGIPVCYFPSLISIL</sequence>
<dbReference type="InterPro" id="IPR036047">
    <property type="entry name" value="F-box-like_dom_sf"/>
</dbReference>
<dbReference type="OrthoDB" id="1737248at2759"/>
<dbReference type="PANTHER" id="PTHR31672:SF13">
    <property type="entry name" value="F-BOX PROTEIN CPR30-LIKE"/>
    <property type="match status" value="1"/>
</dbReference>
<dbReference type="Pfam" id="PF00646">
    <property type="entry name" value="F-box"/>
    <property type="match status" value="1"/>
</dbReference>
<reference evidence="3" key="1">
    <citation type="journal article" date="2013" name="Nat. Genet.">
        <title>The Capsella rubella genome and the genomic consequences of rapid mating system evolution.</title>
        <authorList>
            <person name="Slotte T."/>
            <person name="Hazzouri K.M."/>
            <person name="Agren J.A."/>
            <person name="Koenig D."/>
            <person name="Maumus F."/>
            <person name="Guo Y.L."/>
            <person name="Steige K."/>
            <person name="Platts A.E."/>
            <person name="Escobar J.S."/>
            <person name="Newman L.K."/>
            <person name="Wang W."/>
            <person name="Mandakova T."/>
            <person name="Vello E."/>
            <person name="Smith L.M."/>
            <person name="Henz S.R."/>
            <person name="Steffen J."/>
            <person name="Takuno S."/>
            <person name="Brandvain Y."/>
            <person name="Coop G."/>
            <person name="Andolfatto P."/>
            <person name="Hu T.T."/>
            <person name="Blanchette M."/>
            <person name="Clark R.M."/>
            <person name="Quesneville H."/>
            <person name="Nordborg M."/>
            <person name="Gaut B.S."/>
            <person name="Lysak M.A."/>
            <person name="Jenkins J."/>
            <person name="Grimwood J."/>
            <person name="Chapman J."/>
            <person name="Prochnik S."/>
            <person name="Shu S."/>
            <person name="Rokhsar D."/>
            <person name="Schmutz J."/>
            <person name="Weigel D."/>
            <person name="Wright S.I."/>
        </authorList>
    </citation>
    <scope>NUCLEOTIDE SEQUENCE [LARGE SCALE GENOMIC DNA]</scope>
    <source>
        <strain evidence="3">cv. Monte Gargano</strain>
    </source>
</reference>
<dbReference type="SUPFAM" id="SSF81383">
    <property type="entry name" value="F-box domain"/>
    <property type="match status" value="1"/>
</dbReference>
<dbReference type="EMBL" id="KB870810">
    <property type="protein sequence ID" value="EOA22016.1"/>
    <property type="molecule type" value="Genomic_DNA"/>
</dbReference>
<dbReference type="InterPro" id="IPR017451">
    <property type="entry name" value="F-box-assoc_interact_dom"/>
</dbReference>
<dbReference type="Proteomes" id="UP000029121">
    <property type="component" value="Unassembled WGS sequence"/>
</dbReference>
<name>R0FJ01_9BRAS</name>
<dbReference type="SMART" id="SM00256">
    <property type="entry name" value="FBOX"/>
    <property type="match status" value="1"/>
</dbReference>
<evidence type="ECO:0000259" key="1">
    <source>
        <dbReference type="PROSITE" id="PS50181"/>
    </source>
</evidence>
<dbReference type="STRING" id="81985.R0FJ01"/>
<organism evidence="2 3">
    <name type="scientific">Capsella rubella</name>
    <dbReference type="NCBI Taxonomy" id="81985"/>
    <lineage>
        <taxon>Eukaryota</taxon>
        <taxon>Viridiplantae</taxon>
        <taxon>Streptophyta</taxon>
        <taxon>Embryophyta</taxon>
        <taxon>Tracheophyta</taxon>
        <taxon>Spermatophyta</taxon>
        <taxon>Magnoliopsida</taxon>
        <taxon>eudicotyledons</taxon>
        <taxon>Gunneridae</taxon>
        <taxon>Pentapetalae</taxon>
        <taxon>rosids</taxon>
        <taxon>malvids</taxon>
        <taxon>Brassicales</taxon>
        <taxon>Brassicaceae</taxon>
        <taxon>Camelineae</taxon>
        <taxon>Capsella</taxon>
    </lineage>
</organism>
<evidence type="ECO:0000313" key="3">
    <source>
        <dbReference type="Proteomes" id="UP000029121"/>
    </source>
</evidence>
<evidence type="ECO:0000313" key="2">
    <source>
        <dbReference type="EMBL" id="EOA22016.1"/>
    </source>
</evidence>
<dbReference type="Gene3D" id="2.120.10.80">
    <property type="entry name" value="Kelch-type beta propeller"/>
    <property type="match status" value="1"/>
</dbReference>
<dbReference type="InterPro" id="IPR001810">
    <property type="entry name" value="F-box_dom"/>
</dbReference>
<dbReference type="PROSITE" id="PS50181">
    <property type="entry name" value="FBOX"/>
    <property type="match status" value="1"/>
</dbReference>
<protein>
    <recommendedName>
        <fullName evidence="1">F-box domain-containing protein</fullName>
    </recommendedName>
</protein>
<dbReference type="InterPro" id="IPR050796">
    <property type="entry name" value="SCF_F-box_component"/>
</dbReference>
<feature type="domain" description="F-box" evidence="1">
    <location>
        <begin position="5"/>
        <end position="50"/>
    </location>
</feature>
<keyword evidence="3" id="KW-1185">Reference proteome</keyword>
<dbReference type="InterPro" id="IPR015915">
    <property type="entry name" value="Kelch-typ_b-propeller"/>
</dbReference>
<dbReference type="SUPFAM" id="SSF117281">
    <property type="entry name" value="Kelch motif"/>
    <property type="match status" value="1"/>
</dbReference>
<gene>
    <name evidence="2" type="ORF">CARUB_v10002539mg</name>
</gene>
<dbReference type="KEGG" id="crb:17883791"/>
<dbReference type="AlphaFoldDB" id="R0FJ01"/>
<dbReference type="Pfam" id="PF07734">
    <property type="entry name" value="FBA_1"/>
    <property type="match status" value="1"/>
</dbReference>
<dbReference type="InterPro" id="IPR006527">
    <property type="entry name" value="F-box-assoc_dom_typ1"/>
</dbReference>
<accession>R0FJ01</accession>